<evidence type="ECO:0000256" key="1">
    <source>
        <dbReference type="ARBA" id="ARBA00022737"/>
    </source>
</evidence>
<dbReference type="Pfam" id="PF12796">
    <property type="entry name" value="Ank_2"/>
    <property type="match status" value="1"/>
</dbReference>
<sequence length="186" mass="20378">MKCTHCEHCDLFPQFALNPALQVWQTHYCHGEYERCIRYQMSCRNETVPLNLLPNGSKVDLPRNSDEYGATALFNAILKSRTHMVESLFKHGVDVNVQNSDGMSPLMAAASTGNVEIVRMLVARGADLQAVNVLGETAKDIAVRFCRAEAASFLQTAGTAGRGERKAATASTSPGGWLRRLTGHLK</sequence>
<dbReference type="InterPro" id="IPR002110">
    <property type="entry name" value="Ankyrin_rpt"/>
</dbReference>
<evidence type="ECO:0000256" key="3">
    <source>
        <dbReference type="PROSITE-ProRule" id="PRU00023"/>
    </source>
</evidence>
<comment type="caution">
    <text evidence="4">The sequence shown here is derived from an EMBL/GenBank/DDBJ whole genome shotgun (WGS) entry which is preliminary data.</text>
</comment>
<dbReference type="PANTHER" id="PTHR24198">
    <property type="entry name" value="ANKYRIN REPEAT AND PROTEIN KINASE DOMAIN-CONTAINING PROTEIN"/>
    <property type="match status" value="1"/>
</dbReference>
<organism evidence="4 5">
    <name type="scientific">Candidatus Muproteobacteria bacterium RBG_19FT_COMBO_61_10</name>
    <dbReference type="NCBI Taxonomy" id="1817761"/>
    <lineage>
        <taxon>Bacteria</taxon>
        <taxon>Pseudomonadati</taxon>
        <taxon>Pseudomonadota</taxon>
        <taxon>Candidatus Muproteobacteria</taxon>
    </lineage>
</organism>
<dbReference type="PANTHER" id="PTHR24198:SF165">
    <property type="entry name" value="ANKYRIN REPEAT-CONTAINING PROTEIN-RELATED"/>
    <property type="match status" value="1"/>
</dbReference>
<dbReference type="SUPFAM" id="SSF48403">
    <property type="entry name" value="Ankyrin repeat"/>
    <property type="match status" value="1"/>
</dbReference>
<dbReference type="Gene3D" id="1.25.40.20">
    <property type="entry name" value="Ankyrin repeat-containing domain"/>
    <property type="match status" value="1"/>
</dbReference>
<dbReference type="PROSITE" id="PS50088">
    <property type="entry name" value="ANK_REPEAT"/>
    <property type="match status" value="2"/>
</dbReference>
<reference evidence="4 5" key="1">
    <citation type="journal article" date="2016" name="Nat. Commun.">
        <title>Thousands of microbial genomes shed light on interconnected biogeochemical processes in an aquifer system.</title>
        <authorList>
            <person name="Anantharaman K."/>
            <person name="Brown C.T."/>
            <person name="Hug L.A."/>
            <person name="Sharon I."/>
            <person name="Castelle C.J."/>
            <person name="Probst A.J."/>
            <person name="Thomas B.C."/>
            <person name="Singh A."/>
            <person name="Wilkins M.J."/>
            <person name="Karaoz U."/>
            <person name="Brodie E.L."/>
            <person name="Williams K.H."/>
            <person name="Hubbard S.S."/>
            <person name="Banfield J.F."/>
        </authorList>
    </citation>
    <scope>NUCLEOTIDE SEQUENCE [LARGE SCALE GENOMIC DNA]</scope>
</reference>
<evidence type="ECO:0000313" key="5">
    <source>
        <dbReference type="Proteomes" id="UP000177950"/>
    </source>
</evidence>
<dbReference type="PROSITE" id="PS50297">
    <property type="entry name" value="ANK_REP_REGION"/>
    <property type="match status" value="2"/>
</dbReference>
<keyword evidence="1" id="KW-0677">Repeat</keyword>
<proteinExistence type="predicted"/>
<keyword evidence="2 3" id="KW-0040">ANK repeat</keyword>
<protein>
    <submittedName>
        <fullName evidence="4">Uncharacterized protein</fullName>
    </submittedName>
</protein>
<dbReference type="InterPro" id="IPR036770">
    <property type="entry name" value="Ankyrin_rpt-contain_sf"/>
</dbReference>
<dbReference type="SMART" id="SM00248">
    <property type="entry name" value="ANK"/>
    <property type="match status" value="2"/>
</dbReference>
<feature type="repeat" description="ANK" evidence="3">
    <location>
        <begin position="68"/>
        <end position="100"/>
    </location>
</feature>
<feature type="repeat" description="ANK" evidence="3">
    <location>
        <begin position="101"/>
        <end position="133"/>
    </location>
</feature>
<accession>A0A1F6UEX9</accession>
<evidence type="ECO:0000313" key="4">
    <source>
        <dbReference type="EMBL" id="OGI55940.1"/>
    </source>
</evidence>
<dbReference type="EMBL" id="MFSV01000200">
    <property type="protein sequence ID" value="OGI55940.1"/>
    <property type="molecule type" value="Genomic_DNA"/>
</dbReference>
<dbReference type="Proteomes" id="UP000177950">
    <property type="component" value="Unassembled WGS sequence"/>
</dbReference>
<dbReference type="GO" id="GO:0005737">
    <property type="term" value="C:cytoplasm"/>
    <property type="evidence" value="ECO:0007669"/>
    <property type="project" value="TreeGrafter"/>
</dbReference>
<dbReference type="AlphaFoldDB" id="A0A1F6UEX9"/>
<gene>
    <name evidence="4" type="ORF">A2V58_02780</name>
</gene>
<name>A0A1F6UEX9_9PROT</name>
<evidence type="ECO:0000256" key="2">
    <source>
        <dbReference type="ARBA" id="ARBA00023043"/>
    </source>
</evidence>